<keyword evidence="4 6" id="KW-1133">Transmembrane helix</keyword>
<evidence type="ECO:0000313" key="9">
    <source>
        <dbReference type="EMBL" id="QEC64154.1"/>
    </source>
</evidence>
<feature type="domain" description="ABC3 transporter permease C-terminal" evidence="7">
    <location>
        <begin position="285"/>
        <end position="400"/>
    </location>
</feature>
<dbReference type="GO" id="GO:0022857">
    <property type="term" value="F:transmembrane transporter activity"/>
    <property type="evidence" value="ECO:0007669"/>
    <property type="project" value="TreeGrafter"/>
</dbReference>
<evidence type="ECO:0000256" key="3">
    <source>
        <dbReference type="ARBA" id="ARBA00022692"/>
    </source>
</evidence>
<evidence type="ECO:0000256" key="1">
    <source>
        <dbReference type="ARBA" id="ARBA00004651"/>
    </source>
</evidence>
<comment type="subcellular location">
    <subcellularLocation>
        <location evidence="1">Cell membrane</location>
        <topology evidence="1">Multi-pass membrane protein</topology>
    </subcellularLocation>
</comment>
<dbReference type="Pfam" id="PF02687">
    <property type="entry name" value="FtsX"/>
    <property type="match status" value="2"/>
</dbReference>
<dbReference type="PANTHER" id="PTHR30572">
    <property type="entry name" value="MEMBRANE COMPONENT OF TRANSPORTER-RELATED"/>
    <property type="match status" value="1"/>
</dbReference>
<feature type="transmembrane region" description="Helical" evidence="6">
    <location>
        <begin position="325"/>
        <end position="353"/>
    </location>
</feature>
<evidence type="ECO:0000256" key="4">
    <source>
        <dbReference type="ARBA" id="ARBA00022989"/>
    </source>
</evidence>
<evidence type="ECO:0000256" key="6">
    <source>
        <dbReference type="SAM" id="Phobius"/>
    </source>
</evidence>
<reference evidence="9 10" key="1">
    <citation type="journal article" date="2017" name="Curr. Microbiol.">
        <title>Mucilaginibacter ginsenosidivorans sp. nov., Isolated from Soil of Ginseng Field.</title>
        <authorList>
            <person name="Kim M.M."/>
            <person name="Siddiqi M.Z."/>
            <person name="Im W.T."/>
        </authorList>
    </citation>
    <scope>NUCLEOTIDE SEQUENCE [LARGE SCALE GENOMIC DNA]</scope>
    <source>
        <strain evidence="9 10">Gsoil 3017</strain>
    </source>
</reference>
<organism evidence="9 10">
    <name type="scientific">Mucilaginibacter ginsenosidivorans</name>
    <dbReference type="NCBI Taxonomy" id="398053"/>
    <lineage>
        <taxon>Bacteria</taxon>
        <taxon>Pseudomonadati</taxon>
        <taxon>Bacteroidota</taxon>
        <taxon>Sphingobacteriia</taxon>
        <taxon>Sphingobacteriales</taxon>
        <taxon>Sphingobacteriaceae</taxon>
        <taxon>Mucilaginibacter</taxon>
    </lineage>
</organism>
<dbReference type="KEGG" id="mgin:FRZ54_16735"/>
<accession>A0A5B8UYI4</accession>
<feature type="transmembrane region" description="Helical" evidence="6">
    <location>
        <begin position="285"/>
        <end position="304"/>
    </location>
</feature>
<feature type="domain" description="MacB-like periplasmic core" evidence="8">
    <location>
        <begin position="429"/>
        <end position="633"/>
    </location>
</feature>
<dbReference type="PROSITE" id="PS51257">
    <property type="entry name" value="PROKAR_LIPOPROTEIN"/>
    <property type="match status" value="1"/>
</dbReference>
<dbReference type="RefSeq" id="WP_147032727.1">
    <property type="nucleotide sequence ID" value="NZ_CP042436.1"/>
</dbReference>
<protein>
    <submittedName>
        <fullName evidence="9">FtsX-like permease family protein</fullName>
    </submittedName>
</protein>
<dbReference type="Pfam" id="PF12704">
    <property type="entry name" value="MacB_PCD"/>
    <property type="match status" value="2"/>
</dbReference>
<dbReference type="OrthoDB" id="1451596at2"/>
<dbReference type="InterPro" id="IPR050250">
    <property type="entry name" value="Macrolide_Exporter_MacB"/>
</dbReference>
<keyword evidence="3 6" id="KW-0812">Transmembrane</keyword>
<feature type="transmembrane region" description="Helical" evidence="6">
    <location>
        <begin position="718"/>
        <end position="738"/>
    </location>
</feature>
<evidence type="ECO:0000256" key="5">
    <source>
        <dbReference type="ARBA" id="ARBA00023136"/>
    </source>
</evidence>
<feature type="transmembrane region" description="Helical" evidence="6">
    <location>
        <begin position="417"/>
        <end position="438"/>
    </location>
</feature>
<feature type="transmembrane region" description="Helical" evidence="6">
    <location>
        <begin position="373"/>
        <end position="396"/>
    </location>
</feature>
<evidence type="ECO:0000256" key="2">
    <source>
        <dbReference type="ARBA" id="ARBA00022475"/>
    </source>
</evidence>
<feature type="transmembrane region" description="Helical" evidence="6">
    <location>
        <begin position="21"/>
        <end position="43"/>
    </location>
</feature>
<feature type="transmembrane region" description="Helical" evidence="6">
    <location>
        <begin position="750"/>
        <end position="775"/>
    </location>
</feature>
<keyword evidence="5 6" id="KW-0472">Membrane</keyword>
<feature type="domain" description="ABC3 transporter permease C-terminal" evidence="7">
    <location>
        <begin position="669"/>
        <end position="778"/>
    </location>
</feature>
<dbReference type="InterPro" id="IPR025857">
    <property type="entry name" value="MacB_PCD"/>
</dbReference>
<evidence type="ECO:0000259" key="7">
    <source>
        <dbReference type="Pfam" id="PF02687"/>
    </source>
</evidence>
<dbReference type="AlphaFoldDB" id="A0A5B8UYI4"/>
<keyword evidence="10" id="KW-1185">Reference proteome</keyword>
<dbReference type="PANTHER" id="PTHR30572:SF18">
    <property type="entry name" value="ABC-TYPE MACROLIDE FAMILY EXPORT SYSTEM PERMEASE COMPONENT 2"/>
    <property type="match status" value="1"/>
</dbReference>
<dbReference type="InterPro" id="IPR003838">
    <property type="entry name" value="ABC3_permease_C"/>
</dbReference>
<keyword evidence="2" id="KW-1003">Cell membrane</keyword>
<dbReference type="EMBL" id="CP042436">
    <property type="protein sequence ID" value="QEC64154.1"/>
    <property type="molecule type" value="Genomic_DNA"/>
</dbReference>
<feature type="transmembrane region" description="Helical" evidence="6">
    <location>
        <begin position="662"/>
        <end position="690"/>
    </location>
</feature>
<sequence>MIRNYIKTAWRNIKKHAGFSLINAGGLTLGIASCLLLLLYVSYHLNFDHQFKNLDNIYLVENNQPGDGKIYTFAATPKQAAFSIKEEIPGVVQTARVISYNADGLLTYNNNSFKKAGLFADPAYVSILSYHFLEGSAASALTKPNSIIITKDLAHTLFSDGEAMGKILTRNNKSPLMVTGVIDNVPANATFQFDFIIPWTLFEAENPWTKDAGWGSNYARTFVQLKDAASLAQANRVMKGMVERHDKNDKNELFLFPFAKVHLYSTFENGKSVGGMISQVHLFEILALCILLVACVNFMNLSTARSEERAKEVGIRKAIGSSRKLIISQFITESMILSFLSTIVAVAVMILVIPPFNNYFNIKMSFPYSDWTAWVFIIGLAAVAGFVSGSYPAFYLSSFQPIKVLKGMFKGGKGALSVRKVLVVLQFGLAVFLITATICIYRQIRYIQDKPIGFDKNNMVEISTEGNLDKKSDVFIDELKRKGAITSGTQLSMSISETGNNTWGVEWQGKQPDQKILFEILNTGFDFTKTTGVKLLAGREFTNGYSADTAGTTMMINETTAKLMNLKQTVGAEIKWGGRPYTIIGVYKDFVRGSPYQKVPPMISTFVGNGSDEIDLRLNPEKSITACVDEINRTLKEINPAYPPVINFVDSDFAKKFENEKVLAMLANLFGGLAIVISCLGLFGLAAYAAEQRTKEIGVRKVLGASVSNLAALLSKDFLVLVSIAIVLAVPVSIWSLSKWLNNYEYHVALSWWIIALAGLITIVVALLTVSFQAVKAALANPVKSLRSE</sequence>
<name>A0A5B8UYI4_9SPHI</name>
<proteinExistence type="predicted"/>
<feature type="domain" description="MacB-like periplasmic core" evidence="8">
    <location>
        <begin position="20"/>
        <end position="236"/>
    </location>
</feature>
<evidence type="ECO:0000259" key="8">
    <source>
        <dbReference type="Pfam" id="PF12704"/>
    </source>
</evidence>
<gene>
    <name evidence="9" type="ORF">FRZ54_16735</name>
</gene>
<dbReference type="Proteomes" id="UP000321479">
    <property type="component" value="Chromosome"/>
</dbReference>
<evidence type="ECO:0000313" key="10">
    <source>
        <dbReference type="Proteomes" id="UP000321479"/>
    </source>
</evidence>
<dbReference type="GO" id="GO:0005886">
    <property type="term" value="C:plasma membrane"/>
    <property type="evidence" value="ECO:0007669"/>
    <property type="project" value="UniProtKB-SubCell"/>
</dbReference>